<evidence type="ECO:0000256" key="13">
    <source>
        <dbReference type="ARBA" id="ARBA00022982"/>
    </source>
</evidence>
<keyword evidence="8 19" id="KW-0679">Respiratory chain</keyword>
<gene>
    <name evidence="22" type="primary">ccoP</name>
    <name evidence="22" type="ORF">QWZ14_06235</name>
</gene>
<comment type="cofactor">
    <cofactor evidence="19">
        <name>heme c</name>
        <dbReference type="ChEBI" id="CHEBI:61717"/>
    </cofactor>
    <text evidence="19">Binds 2 heme C groups per subunit.</text>
</comment>
<comment type="function">
    <text evidence="19">C-type cytochrome. Part of the cbb3-type cytochrome c oxidase complex.</text>
</comment>
<sequence length="284" mass="29556">MALKPETDAVSGVATTGHEWDGIKELDNPMPAWWVYTFYACIAFAAVWVVFYPSLPFVRGTLGYTGRSDLSRVMEAERARTEPMLARIRAATPAAIAADPELRGFALAGGRVAFANNCAGCHGAGGQGAVGGFPSLADDDWIYGGSFDAIQQTITVGVRNGEHPDARGVAMPAFAQAGLTPAQIGTLADHVLSLSGAGPASAPGAALYAENCVACHGDRGEGNRELGAPRLNDQVWLYGGDRAAIGRTIANARAGVMPAWGSRLDPATINMLTVYVHALGGGEQ</sequence>
<keyword evidence="7 19" id="KW-0349">Heme</keyword>
<comment type="subcellular location">
    <subcellularLocation>
        <location evidence="1 19">Cell inner membrane</location>
    </subcellularLocation>
</comment>
<feature type="transmembrane region" description="Helical" evidence="20">
    <location>
        <begin position="33"/>
        <end position="52"/>
    </location>
</feature>
<dbReference type="EMBL" id="JAUFPN010000058">
    <property type="protein sequence ID" value="MDN3563974.1"/>
    <property type="molecule type" value="Genomic_DNA"/>
</dbReference>
<evidence type="ECO:0000313" key="22">
    <source>
        <dbReference type="EMBL" id="MDN3563974.1"/>
    </source>
</evidence>
<evidence type="ECO:0000256" key="12">
    <source>
        <dbReference type="ARBA" id="ARBA00022781"/>
    </source>
</evidence>
<dbReference type="Pfam" id="PF14715">
    <property type="entry name" value="FixP_N"/>
    <property type="match status" value="1"/>
</dbReference>
<reference evidence="23" key="1">
    <citation type="journal article" date="2019" name="Int. J. Syst. Evol. Microbiol.">
        <title>The Global Catalogue of Microorganisms (GCM) 10K type strain sequencing project: providing services to taxonomists for standard genome sequencing and annotation.</title>
        <authorList>
            <consortium name="The Broad Institute Genomics Platform"/>
            <consortium name="The Broad Institute Genome Sequencing Center for Infectious Disease"/>
            <person name="Wu L."/>
            <person name="Ma J."/>
        </authorList>
    </citation>
    <scope>NUCLEOTIDE SEQUENCE [LARGE SCALE GENOMIC DNA]</scope>
    <source>
        <strain evidence="23">CECT 7131</strain>
    </source>
</reference>
<dbReference type="Pfam" id="PF13442">
    <property type="entry name" value="Cytochrome_CBB3"/>
    <property type="match status" value="1"/>
</dbReference>
<dbReference type="PROSITE" id="PS51007">
    <property type="entry name" value="CYTC"/>
    <property type="match status" value="2"/>
</dbReference>
<dbReference type="InterPro" id="IPR032858">
    <property type="entry name" value="CcoP_N"/>
</dbReference>
<evidence type="ECO:0000256" key="16">
    <source>
        <dbReference type="ARBA" id="ARBA00023004"/>
    </source>
</evidence>
<dbReference type="SUPFAM" id="SSF46626">
    <property type="entry name" value="Cytochrome c"/>
    <property type="match status" value="2"/>
</dbReference>
<keyword evidence="17 19" id="KW-0406">Ion transport</keyword>
<comment type="pathway">
    <text evidence="2 19">Energy metabolism; oxidative phosphorylation.</text>
</comment>
<comment type="similarity">
    <text evidence="3 19">Belongs to the CcoP / FixP family.</text>
</comment>
<evidence type="ECO:0000256" key="7">
    <source>
        <dbReference type="ARBA" id="ARBA00022617"/>
    </source>
</evidence>
<evidence type="ECO:0000313" key="23">
    <source>
        <dbReference type="Proteomes" id="UP001529369"/>
    </source>
</evidence>
<dbReference type="InterPro" id="IPR050597">
    <property type="entry name" value="Cytochrome_c_Oxidase_Subunit"/>
</dbReference>
<dbReference type="InterPro" id="IPR008168">
    <property type="entry name" value="Cyt_C_IC"/>
</dbReference>
<evidence type="ECO:0000256" key="6">
    <source>
        <dbReference type="ARBA" id="ARBA00022519"/>
    </source>
</evidence>
<evidence type="ECO:0000256" key="10">
    <source>
        <dbReference type="ARBA" id="ARBA00022723"/>
    </source>
</evidence>
<evidence type="ECO:0000256" key="11">
    <source>
        <dbReference type="ARBA" id="ARBA00022737"/>
    </source>
</evidence>
<evidence type="ECO:0000256" key="15">
    <source>
        <dbReference type="ARBA" id="ARBA00023002"/>
    </source>
</evidence>
<keyword evidence="10 19" id="KW-0479">Metal-binding</keyword>
<dbReference type="InterPro" id="IPR038414">
    <property type="entry name" value="CcoP_N_sf"/>
</dbReference>
<dbReference type="InterPro" id="IPR009056">
    <property type="entry name" value="Cyt_c-like_dom"/>
</dbReference>
<keyword evidence="15 19" id="KW-0560">Oxidoreductase</keyword>
<name>A0ABT8A2P9_9PROT</name>
<dbReference type="PANTHER" id="PTHR33751:SF1">
    <property type="entry name" value="CBB3-TYPE CYTOCHROME C OXIDASE SUBUNIT FIXP"/>
    <property type="match status" value="1"/>
</dbReference>
<evidence type="ECO:0000256" key="3">
    <source>
        <dbReference type="ARBA" id="ARBA00006113"/>
    </source>
</evidence>
<keyword evidence="23" id="KW-1185">Reference proteome</keyword>
<keyword evidence="11" id="KW-0677">Repeat</keyword>
<comment type="caution">
    <text evidence="22">The sequence shown here is derived from an EMBL/GenBank/DDBJ whole genome shotgun (WGS) entry which is preliminary data.</text>
</comment>
<keyword evidence="18 19" id="KW-0472">Membrane</keyword>
<keyword evidence="12 19" id="KW-0375">Hydrogen ion transport</keyword>
<evidence type="ECO:0000256" key="14">
    <source>
        <dbReference type="ARBA" id="ARBA00022989"/>
    </source>
</evidence>
<accession>A0ABT8A2P9</accession>
<dbReference type="InterPro" id="IPR004678">
    <property type="entry name" value="Cyt_c_oxidase_cbb3_su3"/>
</dbReference>
<evidence type="ECO:0000259" key="21">
    <source>
        <dbReference type="PROSITE" id="PS51007"/>
    </source>
</evidence>
<dbReference type="Proteomes" id="UP001529369">
    <property type="component" value="Unassembled WGS sequence"/>
</dbReference>
<comment type="subunit">
    <text evidence="19">Component of the cbb3-type cytochrome c oxidase.</text>
</comment>
<dbReference type="PIRSF" id="PIRSF000006">
    <property type="entry name" value="Cbb3-Cox_fixP"/>
    <property type="match status" value="1"/>
</dbReference>
<dbReference type="Pfam" id="PF00034">
    <property type="entry name" value="Cytochrom_C"/>
    <property type="match status" value="1"/>
</dbReference>
<evidence type="ECO:0000256" key="2">
    <source>
        <dbReference type="ARBA" id="ARBA00004673"/>
    </source>
</evidence>
<dbReference type="NCBIfam" id="TIGR00782">
    <property type="entry name" value="ccoP"/>
    <property type="match status" value="1"/>
</dbReference>
<evidence type="ECO:0000256" key="18">
    <source>
        <dbReference type="ARBA" id="ARBA00023136"/>
    </source>
</evidence>
<evidence type="ECO:0000256" key="1">
    <source>
        <dbReference type="ARBA" id="ARBA00004533"/>
    </source>
</evidence>
<keyword evidence="14 20" id="KW-1133">Transmembrane helix</keyword>
<keyword evidence="13 19" id="KW-0249">Electron transport</keyword>
<keyword evidence="4 19" id="KW-0813">Transport</keyword>
<evidence type="ECO:0000256" key="19">
    <source>
        <dbReference type="PIRNR" id="PIRNR000006"/>
    </source>
</evidence>
<keyword evidence="9 20" id="KW-0812">Transmembrane</keyword>
<dbReference type="InterPro" id="IPR036909">
    <property type="entry name" value="Cyt_c-like_dom_sf"/>
</dbReference>
<keyword evidence="16 19" id="KW-0408">Iron</keyword>
<evidence type="ECO:0000256" key="17">
    <source>
        <dbReference type="ARBA" id="ARBA00023065"/>
    </source>
</evidence>
<proteinExistence type="inferred from homology"/>
<evidence type="ECO:0000256" key="8">
    <source>
        <dbReference type="ARBA" id="ARBA00022660"/>
    </source>
</evidence>
<dbReference type="RefSeq" id="WP_290315764.1">
    <property type="nucleotide sequence ID" value="NZ_JAUFPN010000058.1"/>
</dbReference>
<keyword evidence="5 19" id="KW-1003">Cell membrane</keyword>
<protein>
    <recommendedName>
        <fullName evidence="19">Cbb3-type cytochrome c oxidase subunit</fullName>
    </recommendedName>
</protein>
<evidence type="ECO:0000256" key="4">
    <source>
        <dbReference type="ARBA" id="ARBA00022448"/>
    </source>
</evidence>
<feature type="domain" description="Cytochrome c" evidence="21">
    <location>
        <begin position="199"/>
        <end position="280"/>
    </location>
</feature>
<keyword evidence="6 19" id="KW-0997">Cell inner membrane</keyword>
<dbReference type="PRINTS" id="PR00605">
    <property type="entry name" value="CYTCHROMECIC"/>
</dbReference>
<dbReference type="Gene3D" id="1.10.760.10">
    <property type="entry name" value="Cytochrome c-like domain"/>
    <property type="match status" value="2"/>
</dbReference>
<evidence type="ECO:0000256" key="9">
    <source>
        <dbReference type="ARBA" id="ARBA00022692"/>
    </source>
</evidence>
<dbReference type="Gene3D" id="6.10.280.130">
    <property type="match status" value="1"/>
</dbReference>
<organism evidence="22 23">
    <name type="scientific">Paeniroseomonas aquatica</name>
    <dbReference type="NCBI Taxonomy" id="373043"/>
    <lineage>
        <taxon>Bacteria</taxon>
        <taxon>Pseudomonadati</taxon>
        <taxon>Pseudomonadota</taxon>
        <taxon>Alphaproteobacteria</taxon>
        <taxon>Acetobacterales</taxon>
        <taxon>Acetobacteraceae</taxon>
        <taxon>Paeniroseomonas</taxon>
    </lineage>
</organism>
<evidence type="ECO:0000256" key="5">
    <source>
        <dbReference type="ARBA" id="ARBA00022475"/>
    </source>
</evidence>
<feature type="domain" description="Cytochrome c" evidence="21">
    <location>
        <begin position="105"/>
        <end position="195"/>
    </location>
</feature>
<dbReference type="PANTHER" id="PTHR33751">
    <property type="entry name" value="CBB3-TYPE CYTOCHROME C OXIDASE SUBUNIT FIXP"/>
    <property type="match status" value="1"/>
</dbReference>
<evidence type="ECO:0000256" key="20">
    <source>
        <dbReference type="SAM" id="Phobius"/>
    </source>
</evidence>